<proteinExistence type="predicted"/>
<feature type="compositionally biased region" description="Low complexity" evidence="1">
    <location>
        <begin position="65"/>
        <end position="79"/>
    </location>
</feature>
<sequence length="148" mass="17225">MEGVEKGRQQQQRRARVEQADIKSPDPRPQVGAFSYRLVMPCHRIVLRLSGNLLGVEAIWSTQQTIRSSSSSETTESEQVYLQGGSHRAFPRSLIKDSGSEEEVEEEEEVRGRGNEGRWRRRRRARTEYIGIWQREREQRQRKMDLGG</sequence>
<dbReference type="InterPro" id="IPR001497">
    <property type="entry name" value="MethylDNA_cys_MeTrfase_AS"/>
</dbReference>
<dbReference type="EMBL" id="CADEAL010001902">
    <property type="protein sequence ID" value="CAB1436548.1"/>
    <property type="molecule type" value="Genomic_DNA"/>
</dbReference>
<dbReference type="GO" id="GO:0003908">
    <property type="term" value="F:methylated-DNA-[protein]-cysteine S-methyltransferase activity"/>
    <property type="evidence" value="ECO:0007669"/>
    <property type="project" value="InterPro"/>
</dbReference>
<feature type="region of interest" description="Disordered" evidence="1">
    <location>
        <begin position="65"/>
        <end position="122"/>
    </location>
</feature>
<evidence type="ECO:0000313" key="3">
    <source>
        <dbReference type="Proteomes" id="UP001153269"/>
    </source>
</evidence>
<keyword evidence="3" id="KW-1185">Reference proteome</keyword>
<name>A0A9N7UTV4_PLEPL</name>
<gene>
    <name evidence="2" type="ORF">PLEPLA_LOCUS24581</name>
</gene>
<dbReference type="GO" id="GO:0006281">
    <property type="term" value="P:DNA repair"/>
    <property type="evidence" value="ECO:0007669"/>
    <property type="project" value="InterPro"/>
</dbReference>
<dbReference type="Proteomes" id="UP001153269">
    <property type="component" value="Unassembled WGS sequence"/>
</dbReference>
<feature type="compositionally biased region" description="Acidic residues" evidence="1">
    <location>
        <begin position="100"/>
        <end position="109"/>
    </location>
</feature>
<evidence type="ECO:0000313" key="2">
    <source>
        <dbReference type="EMBL" id="CAB1436548.1"/>
    </source>
</evidence>
<feature type="region of interest" description="Disordered" evidence="1">
    <location>
        <begin position="1"/>
        <end position="28"/>
    </location>
</feature>
<evidence type="ECO:0000256" key="1">
    <source>
        <dbReference type="SAM" id="MobiDB-lite"/>
    </source>
</evidence>
<accession>A0A9N7UTV4</accession>
<feature type="compositionally biased region" description="Basic and acidic residues" evidence="1">
    <location>
        <begin position="15"/>
        <end position="26"/>
    </location>
</feature>
<organism evidence="2 3">
    <name type="scientific">Pleuronectes platessa</name>
    <name type="common">European plaice</name>
    <dbReference type="NCBI Taxonomy" id="8262"/>
    <lineage>
        <taxon>Eukaryota</taxon>
        <taxon>Metazoa</taxon>
        <taxon>Chordata</taxon>
        <taxon>Craniata</taxon>
        <taxon>Vertebrata</taxon>
        <taxon>Euteleostomi</taxon>
        <taxon>Actinopterygii</taxon>
        <taxon>Neopterygii</taxon>
        <taxon>Teleostei</taxon>
        <taxon>Neoteleostei</taxon>
        <taxon>Acanthomorphata</taxon>
        <taxon>Carangaria</taxon>
        <taxon>Pleuronectiformes</taxon>
        <taxon>Pleuronectoidei</taxon>
        <taxon>Pleuronectidae</taxon>
        <taxon>Pleuronectes</taxon>
    </lineage>
</organism>
<reference evidence="2" key="1">
    <citation type="submission" date="2020-03" db="EMBL/GenBank/DDBJ databases">
        <authorList>
            <person name="Weist P."/>
        </authorList>
    </citation>
    <scope>NUCLEOTIDE SEQUENCE</scope>
</reference>
<protein>
    <submittedName>
        <fullName evidence="2">Uncharacterized protein</fullName>
    </submittedName>
</protein>
<dbReference type="PROSITE" id="PS00374">
    <property type="entry name" value="MGMT"/>
    <property type="match status" value="1"/>
</dbReference>
<comment type="caution">
    <text evidence="2">The sequence shown here is derived from an EMBL/GenBank/DDBJ whole genome shotgun (WGS) entry which is preliminary data.</text>
</comment>
<dbReference type="AlphaFoldDB" id="A0A9N7UTV4"/>